<proteinExistence type="predicted"/>
<dbReference type="Gene3D" id="1.10.10.10">
    <property type="entry name" value="Winged helix-like DNA-binding domain superfamily/Winged helix DNA-binding domain"/>
    <property type="match status" value="1"/>
</dbReference>
<evidence type="ECO:0000256" key="4">
    <source>
        <dbReference type="SAM" id="MobiDB-lite"/>
    </source>
</evidence>
<evidence type="ECO:0000256" key="3">
    <source>
        <dbReference type="ARBA" id="ARBA00023163"/>
    </source>
</evidence>
<dbReference type="Proteomes" id="UP001251870">
    <property type="component" value="Unassembled WGS sequence"/>
</dbReference>
<dbReference type="Pfam" id="PF00392">
    <property type="entry name" value="GntR"/>
    <property type="match status" value="1"/>
</dbReference>
<gene>
    <name evidence="6" type="ORF">RIL96_05335</name>
</gene>
<evidence type="ECO:0000313" key="6">
    <source>
        <dbReference type="EMBL" id="MDR8018985.1"/>
    </source>
</evidence>
<keyword evidence="1" id="KW-0805">Transcription regulation</keyword>
<keyword evidence="3" id="KW-0804">Transcription</keyword>
<dbReference type="RefSeq" id="WP_310547983.1">
    <property type="nucleotide sequence ID" value="NZ_JAVKGR010000004.1"/>
</dbReference>
<dbReference type="InterPro" id="IPR050679">
    <property type="entry name" value="Bact_HTH_transcr_reg"/>
</dbReference>
<name>A0ABU2DRN9_9MICC</name>
<dbReference type="InterPro" id="IPR011663">
    <property type="entry name" value="UTRA"/>
</dbReference>
<feature type="region of interest" description="Disordered" evidence="4">
    <location>
        <begin position="230"/>
        <end position="249"/>
    </location>
</feature>
<dbReference type="InterPro" id="IPR036390">
    <property type="entry name" value="WH_DNA-bd_sf"/>
</dbReference>
<dbReference type="InterPro" id="IPR000524">
    <property type="entry name" value="Tscrpt_reg_HTH_GntR"/>
</dbReference>
<dbReference type="Pfam" id="PF07702">
    <property type="entry name" value="UTRA"/>
    <property type="match status" value="1"/>
</dbReference>
<keyword evidence="2" id="KW-0238">DNA-binding</keyword>
<dbReference type="SUPFAM" id="SSF64288">
    <property type="entry name" value="Chorismate lyase-like"/>
    <property type="match status" value="1"/>
</dbReference>
<evidence type="ECO:0000313" key="7">
    <source>
        <dbReference type="Proteomes" id="UP001251870"/>
    </source>
</evidence>
<dbReference type="InterPro" id="IPR028978">
    <property type="entry name" value="Chorismate_lyase_/UTRA_dom_sf"/>
</dbReference>
<evidence type="ECO:0000256" key="1">
    <source>
        <dbReference type="ARBA" id="ARBA00023015"/>
    </source>
</evidence>
<accession>A0ABU2DRN9</accession>
<dbReference type="EMBL" id="JAVKGR010000004">
    <property type="protein sequence ID" value="MDR8018985.1"/>
    <property type="molecule type" value="Genomic_DNA"/>
</dbReference>
<keyword evidence="7" id="KW-1185">Reference proteome</keyword>
<dbReference type="PROSITE" id="PS50949">
    <property type="entry name" value="HTH_GNTR"/>
    <property type="match status" value="1"/>
</dbReference>
<sequence>MTKYHAVRDQLLDRLDDMTAGDQFPPERDLALELGVSRMTLRRAIDELVTRGAVRRRHGSGVFALGPKLDQALIASSFTEHMRARGLTPGARTLSFEISPAGSRTQRQLGLREGAEVVAISRLRLADDEPIALEDLNVSRALLPDLRAEQLEDRSFYELLREQHGIHVAHSIQTIEPTVLDDEEAGHLDVPVHTPALLFERTSCDADGTPIEFVRSVYRGDRYKIRTELTVPHPTGRGTQQDATDGRRP</sequence>
<organism evidence="6 7">
    <name type="scientific">Nesterenkonia aerolata</name>
    <dbReference type="NCBI Taxonomy" id="3074079"/>
    <lineage>
        <taxon>Bacteria</taxon>
        <taxon>Bacillati</taxon>
        <taxon>Actinomycetota</taxon>
        <taxon>Actinomycetes</taxon>
        <taxon>Micrococcales</taxon>
        <taxon>Micrococcaceae</taxon>
        <taxon>Nesterenkonia</taxon>
    </lineage>
</organism>
<evidence type="ECO:0000259" key="5">
    <source>
        <dbReference type="PROSITE" id="PS50949"/>
    </source>
</evidence>
<dbReference type="SMART" id="SM00866">
    <property type="entry name" value="UTRA"/>
    <property type="match status" value="1"/>
</dbReference>
<dbReference type="InterPro" id="IPR036388">
    <property type="entry name" value="WH-like_DNA-bd_sf"/>
</dbReference>
<dbReference type="PANTHER" id="PTHR44846">
    <property type="entry name" value="MANNOSYL-D-GLYCERATE TRANSPORT/METABOLISM SYSTEM REPRESSOR MNGR-RELATED"/>
    <property type="match status" value="1"/>
</dbReference>
<comment type="caution">
    <text evidence="6">The sequence shown here is derived from an EMBL/GenBank/DDBJ whole genome shotgun (WGS) entry which is preliminary data.</text>
</comment>
<dbReference type="Gene3D" id="3.40.1410.10">
    <property type="entry name" value="Chorismate lyase-like"/>
    <property type="match status" value="1"/>
</dbReference>
<dbReference type="PANTHER" id="PTHR44846:SF1">
    <property type="entry name" value="MANNOSYL-D-GLYCERATE TRANSPORT_METABOLISM SYSTEM REPRESSOR MNGR-RELATED"/>
    <property type="match status" value="1"/>
</dbReference>
<dbReference type="SUPFAM" id="SSF46785">
    <property type="entry name" value="Winged helix' DNA-binding domain"/>
    <property type="match status" value="1"/>
</dbReference>
<reference evidence="6 7" key="1">
    <citation type="submission" date="2023-09" db="EMBL/GenBank/DDBJ databases">
        <title>Description of three actinobacteria isolated from air of manufacturing shop in a pharmaceutical factory.</title>
        <authorList>
            <person name="Zhang D.-F."/>
        </authorList>
    </citation>
    <scope>NUCLEOTIDE SEQUENCE [LARGE SCALE GENOMIC DNA]</scope>
    <source>
        <strain evidence="6 7">LY-0111</strain>
    </source>
</reference>
<dbReference type="CDD" id="cd07377">
    <property type="entry name" value="WHTH_GntR"/>
    <property type="match status" value="1"/>
</dbReference>
<dbReference type="SMART" id="SM00345">
    <property type="entry name" value="HTH_GNTR"/>
    <property type="match status" value="1"/>
</dbReference>
<protein>
    <submittedName>
        <fullName evidence="6">GntR family transcriptional regulator</fullName>
    </submittedName>
</protein>
<feature type="domain" description="HTH gntR-type" evidence="5">
    <location>
        <begin position="1"/>
        <end position="67"/>
    </location>
</feature>
<evidence type="ECO:0000256" key="2">
    <source>
        <dbReference type="ARBA" id="ARBA00023125"/>
    </source>
</evidence>
<dbReference type="PRINTS" id="PR00035">
    <property type="entry name" value="HTHGNTR"/>
</dbReference>